<dbReference type="InterPro" id="IPR007577">
    <property type="entry name" value="GlycoTrfase_DXD_sugar-bd_CS"/>
</dbReference>
<organism evidence="3">
    <name type="scientific">Pseudogymnoascus destructans</name>
    <dbReference type="NCBI Taxonomy" id="655981"/>
    <lineage>
        <taxon>Eukaryota</taxon>
        <taxon>Fungi</taxon>
        <taxon>Dikarya</taxon>
        <taxon>Ascomycota</taxon>
        <taxon>Pezizomycotina</taxon>
        <taxon>Leotiomycetes</taxon>
        <taxon>Thelebolales</taxon>
        <taxon>Thelebolaceae</taxon>
        <taxon>Pseudogymnoascus</taxon>
    </lineage>
</organism>
<name>A0A177AIY0_9PEZI</name>
<dbReference type="Pfam" id="PF04488">
    <property type="entry name" value="Gly_transf_sug"/>
    <property type="match status" value="1"/>
</dbReference>
<dbReference type="eggNOG" id="ENOG502QV9H">
    <property type="taxonomic scope" value="Eukaryota"/>
</dbReference>
<evidence type="ECO:0000256" key="1">
    <source>
        <dbReference type="ARBA" id="ARBA00009003"/>
    </source>
</evidence>
<dbReference type="RefSeq" id="XP_024327299.1">
    <property type="nucleotide sequence ID" value="XM_024465104.1"/>
</dbReference>
<protein>
    <recommendedName>
        <fullName evidence="4">Snorna binding protein</fullName>
    </recommendedName>
</protein>
<keyword evidence="2" id="KW-1133">Transmembrane helix</keyword>
<dbReference type="GeneID" id="36284515"/>
<comment type="similarity">
    <text evidence="1">Belongs to the glycosyltransferase 32 family.</text>
</comment>
<evidence type="ECO:0000313" key="3">
    <source>
        <dbReference type="EMBL" id="OAF62025.1"/>
    </source>
</evidence>
<dbReference type="AlphaFoldDB" id="A0A177AIY0"/>
<reference evidence="3" key="1">
    <citation type="submission" date="2016-03" db="EMBL/GenBank/DDBJ databases">
        <title>Updated assembly of Pseudogymnoascus destructans, the fungus causing white-nose syndrome of bats.</title>
        <authorList>
            <person name="Palmer J.M."/>
            <person name="Drees K.P."/>
            <person name="Foster J.T."/>
            <person name="Lindner D.L."/>
        </authorList>
    </citation>
    <scope>NUCLEOTIDE SEQUENCE [LARGE SCALE GENOMIC DNA]</scope>
    <source>
        <strain evidence="3">20631-21</strain>
    </source>
</reference>
<evidence type="ECO:0000256" key="2">
    <source>
        <dbReference type="SAM" id="Phobius"/>
    </source>
</evidence>
<dbReference type="EMBL" id="KV441388">
    <property type="protein sequence ID" value="OAF62025.1"/>
    <property type="molecule type" value="Genomic_DNA"/>
</dbReference>
<dbReference type="GO" id="GO:1901135">
    <property type="term" value="P:carbohydrate derivative metabolic process"/>
    <property type="evidence" value="ECO:0007669"/>
    <property type="project" value="UniProtKB-ARBA"/>
</dbReference>
<gene>
    <name evidence="3" type="ORF">VC83_01425</name>
</gene>
<sequence length="602" mass="68605">MADFTFAKGFFALLRNLLVAALVYTSLYTIVEIVQTGRAASAEYVIKHRLKTGEPKEESKGVIFSPGQPPVTLKLGKINPHANWFNRPVSNIEYKDDYLEARPDVDTVADIAKLVETCRGSYEKLDKMFDRKDCFHYLVTGEKDYFYLPEEPERASAKSPRNAPYLNADGKGNTLAKYPKAKEASKKSLGSCHGPIIPHHAYWSGPATWRFELFVKSYLYTQNLPCSRLWVWIDSDKDPYAIAQMMTRDPIFERLLSLIKRGDLVLKEWKFPSRIPLPKVDYADGGIYYTNPGMPNAAGEVALADGLVRDAEGQEWLVLTENQKTSLPVAVSDAVRFVVLHLYGGAYFDVDITLLRDMRPLLINPNDAFAERWGQYPHPEDYNTAVLSLGANTSLSSYFLRGGVRMGMNFHPQVIGLMAVKDKKNSELKMLETSFFDPIWWNYEGDKPCPVPCLRDYSAVFKGEPNAFPHDDEWEGYEGPKAEEILKYGAEGQSVGGRVLKGVKKEGLGTVKEFDRKKLAETEYRIWEDNYPPTNRTLEHFFRGAFAYHVHNQWLTPPQPSSWFDVLRRAHNDFFAGKRTNAYGEKWTGPELVDYEIIWNFT</sequence>
<evidence type="ECO:0008006" key="4">
    <source>
        <dbReference type="Google" id="ProtNLM"/>
    </source>
</evidence>
<dbReference type="Gene3D" id="3.90.550.20">
    <property type="match status" value="1"/>
</dbReference>
<dbReference type="VEuPathDB" id="FungiDB:GMDG_05865"/>
<keyword evidence="2" id="KW-0812">Transmembrane</keyword>
<proteinExistence type="inferred from homology"/>
<dbReference type="InterPro" id="IPR029044">
    <property type="entry name" value="Nucleotide-diphossugar_trans"/>
</dbReference>
<keyword evidence="2" id="KW-0472">Membrane</keyword>
<dbReference type="OrthoDB" id="409543at2759"/>
<dbReference type="Proteomes" id="UP000077154">
    <property type="component" value="Unassembled WGS sequence"/>
</dbReference>
<dbReference type="SUPFAM" id="SSF53448">
    <property type="entry name" value="Nucleotide-diphospho-sugar transferases"/>
    <property type="match status" value="1"/>
</dbReference>
<accession>A0A177AIY0</accession>
<feature type="transmembrane region" description="Helical" evidence="2">
    <location>
        <begin position="12"/>
        <end position="31"/>
    </location>
</feature>